<evidence type="ECO:0000256" key="1">
    <source>
        <dbReference type="ARBA" id="ARBA00022741"/>
    </source>
</evidence>
<dbReference type="Pfam" id="PF00735">
    <property type="entry name" value="Septin"/>
    <property type="match status" value="2"/>
</dbReference>
<dbReference type="Gene3D" id="3.40.50.300">
    <property type="entry name" value="P-loop containing nucleotide triphosphate hydrolases"/>
    <property type="match status" value="1"/>
</dbReference>
<evidence type="ECO:0000256" key="2">
    <source>
        <dbReference type="ARBA" id="ARBA00023134"/>
    </source>
</evidence>
<organism evidence="6 7">
    <name type="scientific">Puccinia coronata f. sp. avenae</name>
    <dbReference type="NCBI Taxonomy" id="200324"/>
    <lineage>
        <taxon>Eukaryota</taxon>
        <taxon>Fungi</taxon>
        <taxon>Dikarya</taxon>
        <taxon>Basidiomycota</taxon>
        <taxon>Pucciniomycotina</taxon>
        <taxon>Pucciniomycetes</taxon>
        <taxon>Pucciniales</taxon>
        <taxon>Pucciniaceae</taxon>
        <taxon>Puccinia</taxon>
    </lineage>
</organism>
<name>A0A2N5RUM3_9BASI</name>
<keyword evidence="1 3" id="KW-0547">Nucleotide-binding</keyword>
<dbReference type="InterPro" id="IPR027417">
    <property type="entry name" value="P-loop_NTPase"/>
</dbReference>
<keyword evidence="2 3" id="KW-0342">GTP-binding</keyword>
<dbReference type="EMBL" id="PGCI01001490">
    <property type="protein sequence ID" value="PLW04694.1"/>
    <property type="molecule type" value="Genomic_DNA"/>
</dbReference>
<feature type="domain" description="Septin-type G" evidence="5">
    <location>
        <begin position="1"/>
        <end position="285"/>
    </location>
</feature>
<comment type="caution">
    <text evidence="6">The sequence shown here is derived from an EMBL/GenBank/DDBJ whole genome shotgun (WGS) entry which is preliminary data.</text>
</comment>
<accession>A0A2N5RUM3</accession>
<dbReference type="AlphaFoldDB" id="A0A2N5RUM3"/>
<dbReference type="SUPFAM" id="SSF52540">
    <property type="entry name" value="P-loop containing nucleoside triphosphate hydrolases"/>
    <property type="match status" value="1"/>
</dbReference>
<dbReference type="Proteomes" id="UP000235392">
    <property type="component" value="Unassembled WGS sequence"/>
</dbReference>
<evidence type="ECO:0000256" key="3">
    <source>
        <dbReference type="RuleBase" id="RU004560"/>
    </source>
</evidence>
<dbReference type="PANTHER" id="PTHR18884">
    <property type="entry name" value="SEPTIN"/>
    <property type="match status" value="1"/>
</dbReference>
<dbReference type="InterPro" id="IPR030379">
    <property type="entry name" value="G_SEPTIN_dom"/>
</dbReference>
<gene>
    <name evidence="6" type="ORF">PCASD_26057</name>
</gene>
<sequence length="361" mass="41682">MCIHFFLAHLEHPSASYYRLLQLRLCLSTEPRPFIKVHKQTIELDQDGIPVRLTVCDTPGFGDNIDNELAFSTISDYLEKQCHDILGEESRIKRNARLEDNRVHALLYFIAPTGHRCDSSLFHAVYDPNTDQLENYSLREIDIELMRRLSPLVNVIPVIGKADSLTLSELKGFKERIMEDIEHYEIPIYNFPFDTEEDDDEVIAENSELRASLPFALVGSEDEIEVGGKVIRVRRFPWGTVEIENPAHTDFLKLRNTLLSTHLTDLKEITIDYIYENYREKALSRGAAIGADDSIPPDDIVNRSFKLKEEQLRKEEEKLKEIELRVQREISEKRQELLAREESLRNMEARLAQSAGGMSPR</sequence>
<dbReference type="CDD" id="cd01850">
    <property type="entry name" value="CDC_Septin"/>
    <property type="match status" value="1"/>
</dbReference>
<dbReference type="GO" id="GO:0005938">
    <property type="term" value="C:cell cortex"/>
    <property type="evidence" value="ECO:0007669"/>
    <property type="project" value="UniProtKB-ARBA"/>
</dbReference>
<keyword evidence="4" id="KW-0175">Coiled coil</keyword>
<dbReference type="PIRSF" id="PIRSF006698">
    <property type="entry name" value="Septin"/>
    <property type="match status" value="1"/>
</dbReference>
<evidence type="ECO:0000313" key="7">
    <source>
        <dbReference type="Proteomes" id="UP000235392"/>
    </source>
</evidence>
<proteinExistence type="inferred from homology"/>
<dbReference type="PROSITE" id="PS51719">
    <property type="entry name" value="G_SEPTIN"/>
    <property type="match status" value="1"/>
</dbReference>
<protein>
    <recommendedName>
        <fullName evidence="5">Septin-type G domain-containing protein</fullName>
    </recommendedName>
</protein>
<dbReference type="GO" id="GO:0032156">
    <property type="term" value="C:septin cytoskeleton"/>
    <property type="evidence" value="ECO:0007669"/>
    <property type="project" value="UniProtKB-ARBA"/>
</dbReference>
<evidence type="ECO:0000259" key="5">
    <source>
        <dbReference type="PROSITE" id="PS51719"/>
    </source>
</evidence>
<feature type="coiled-coil region" evidence="4">
    <location>
        <begin position="305"/>
        <end position="350"/>
    </location>
</feature>
<evidence type="ECO:0000256" key="4">
    <source>
        <dbReference type="SAM" id="Coils"/>
    </source>
</evidence>
<dbReference type="InterPro" id="IPR016491">
    <property type="entry name" value="Septin"/>
</dbReference>
<comment type="similarity">
    <text evidence="3">Belongs to the TRAFAC class TrmE-Era-EngA-EngB-Septin-like GTPase superfamily. Septin GTPase family.</text>
</comment>
<dbReference type="GO" id="GO:0005525">
    <property type="term" value="F:GTP binding"/>
    <property type="evidence" value="ECO:0007669"/>
    <property type="project" value="UniProtKB-KW"/>
</dbReference>
<reference evidence="6 7" key="1">
    <citation type="submission" date="2017-11" db="EMBL/GenBank/DDBJ databases">
        <title>De novo assembly and phasing of dikaryotic genomes from two isolates of Puccinia coronata f. sp. avenae, the causal agent of oat crown rust.</title>
        <authorList>
            <person name="Miller M.E."/>
            <person name="Zhang Y."/>
            <person name="Omidvar V."/>
            <person name="Sperschneider J."/>
            <person name="Schwessinger B."/>
            <person name="Raley C."/>
            <person name="Palmer J.M."/>
            <person name="Garnica D."/>
            <person name="Upadhyaya N."/>
            <person name="Rathjen J."/>
            <person name="Taylor J.M."/>
            <person name="Park R.F."/>
            <person name="Dodds P.N."/>
            <person name="Hirsch C.D."/>
            <person name="Kianian S.F."/>
            <person name="Figueroa M."/>
        </authorList>
    </citation>
    <scope>NUCLEOTIDE SEQUENCE [LARGE SCALE GENOMIC DNA]</scope>
    <source>
        <strain evidence="6">12SD80</strain>
    </source>
</reference>
<evidence type="ECO:0000313" key="6">
    <source>
        <dbReference type="EMBL" id="PLW04694.1"/>
    </source>
</evidence>